<dbReference type="Gene3D" id="3.40.50.410">
    <property type="entry name" value="von Willebrand factor, type A domain"/>
    <property type="match status" value="2"/>
</dbReference>
<dbReference type="InterPro" id="IPR014003">
    <property type="entry name" value="BBS5_PH"/>
</dbReference>
<evidence type="ECO:0000313" key="29">
    <source>
        <dbReference type="Proteomes" id="UP000316079"/>
    </source>
</evidence>
<dbReference type="InterPro" id="IPR006606">
    <property type="entry name" value="BBL5"/>
</dbReference>
<keyword evidence="18" id="KW-1015">Disulfide bond</keyword>
<dbReference type="SUPFAM" id="SSF57362">
    <property type="entry name" value="BPTI-like"/>
    <property type="match status" value="1"/>
</dbReference>
<evidence type="ECO:0000256" key="13">
    <source>
        <dbReference type="ARBA" id="ARBA00022889"/>
    </source>
</evidence>
<keyword evidence="11" id="KW-0677">Repeat</keyword>
<feature type="compositionally biased region" description="Pro residues" evidence="25">
    <location>
        <begin position="495"/>
        <end position="510"/>
    </location>
</feature>
<feature type="compositionally biased region" description="Basic and acidic residues" evidence="25">
    <location>
        <begin position="401"/>
        <end position="418"/>
    </location>
</feature>
<dbReference type="OrthoDB" id="687730at2759"/>
<dbReference type="PANTHER" id="PTHR21351">
    <property type="entry name" value="BARDET-BIEDL SYNDROME PROTEIN 5"/>
    <property type="match status" value="1"/>
</dbReference>
<keyword evidence="5" id="KW-1003">Cell membrane</keyword>
<protein>
    <recommendedName>
        <fullName evidence="21">BBSome complex member BBS5</fullName>
    </recommendedName>
    <alternativeName>
        <fullName evidence="24">Collagen alpha-1(XXVIII) chain</fullName>
    </alternativeName>
</protein>
<evidence type="ECO:0000256" key="3">
    <source>
        <dbReference type="ARBA" id="ARBA00004607"/>
    </source>
</evidence>
<dbReference type="GO" id="GO:0060170">
    <property type="term" value="C:ciliary membrane"/>
    <property type="evidence" value="ECO:0007669"/>
    <property type="project" value="UniProtKB-SubCell"/>
</dbReference>
<comment type="similarity">
    <text evidence="23">Belongs to the VWA-containing collagen family.</text>
</comment>
<dbReference type="EMBL" id="SRMA01025597">
    <property type="protein sequence ID" value="TRY92806.1"/>
    <property type="molecule type" value="Genomic_DNA"/>
</dbReference>
<dbReference type="FunFam" id="3.40.50.410:FF:000003">
    <property type="entry name" value="Collagen type VI alpha 3 chain"/>
    <property type="match status" value="1"/>
</dbReference>
<dbReference type="SMART" id="SM00131">
    <property type="entry name" value="KU"/>
    <property type="match status" value="1"/>
</dbReference>
<keyword evidence="6" id="KW-0963">Cytoplasm</keyword>
<dbReference type="GO" id="GO:0004867">
    <property type="term" value="F:serine-type endopeptidase inhibitor activity"/>
    <property type="evidence" value="ECO:0007669"/>
    <property type="project" value="UniProtKB-KW"/>
</dbReference>
<evidence type="ECO:0000256" key="5">
    <source>
        <dbReference type="ARBA" id="ARBA00022475"/>
    </source>
</evidence>
<keyword evidence="29" id="KW-1185">Reference proteome</keyword>
<comment type="subcellular location">
    <subcellularLocation>
        <location evidence="2">Cell projection</location>
        <location evidence="2">Cilium membrane</location>
    </subcellularLocation>
    <subcellularLocation>
        <location evidence="3">Cytoplasm</location>
        <location evidence="3">Cytoskeleton</location>
        <location evidence="3">Microtubule organizing center</location>
        <location evidence="3">Centrosome</location>
        <location evidence="3">Centriolar satellite</location>
    </subcellularLocation>
    <subcellularLocation>
        <location evidence="1">Secreted</location>
        <location evidence="1">Extracellular space</location>
        <location evidence="1">Extracellular matrix</location>
        <location evidence="1">Basement membrane</location>
    </subcellularLocation>
</comment>
<evidence type="ECO:0000256" key="8">
    <source>
        <dbReference type="ARBA" id="ARBA00022530"/>
    </source>
</evidence>
<dbReference type="Proteomes" id="UP000316079">
    <property type="component" value="Unassembled WGS sequence"/>
</dbReference>
<keyword evidence="8" id="KW-0272">Extracellular matrix</keyword>
<evidence type="ECO:0000256" key="19">
    <source>
        <dbReference type="ARBA" id="ARBA00023212"/>
    </source>
</evidence>
<dbReference type="GO" id="GO:0007155">
    <property type="term" value="P:cell adhesion"/>
    <property type="evidence" value="ECO:0007669"/>
    <property type="project" value="UniProtKB-KW"/>
</dbReference>
<dbReference type="Pfam" id="PF01391">
    <property type="entry name" value="Collagen"/>
    <property type="match status" value="5"/>
</dbReference>
<dbReference type="SMART" id="SM00327">
    <property type="entry name" value="VWA"/>
    <property type="match status" value="2"/>
</dbReference>
<evidence type="ECO:0000256" key="18">
    <source>
        <dbReference type="ARBA" id="ARBA00023157"/>
    </source>
</evidence>
<dbReference type="GO" id="GO:0005581">
    <property type="term" value="C:collagen trimer"/>
    <property type="evidence" value="ECO:0007669"/>
    <property type="project" value="UniProtKB-KW"/>
</dbReference>
<keyword evidence="17" id="KW-0472">Membrane</keyword>
<accession>A0A553QSN5</accession>
<feature type="compositionally biased region" description="Polar residues" evidence="25">
    <location>
        <begin position="1199"/>
        <end position="1209"/>
    </location>
</feature>
<evidence type="ECO:0000256" key="25">
    <source>
        <dbReference type="SAM" id="MobiDB-lite"/>
    </source>
</evidence>
<feature type="domain" description="VWFA" evidence="26">
    <location>
        <begin position="917"/>
        <end position="1097"/>
    </location>
</feature>
<keyword evidence="20" id="KW-0966">Cell projection</keyword>
<reference evidence="28 29" key="1">
    <citation type="journal article" date="2019" name="Sci. Data">
        <title>Hybrid genome assembly and annotation of Danionella translucida.</title>
        <authorList>
            <person name="Kadobianskyi M."/>
            <person name="Schulze L."/>
            <person name="Schuelke M."/>
            <person name="Judkewitz B."/>
        </authorList>
    </citation>
    <scope>NUCLEOTIDE SEQUENCE [LARGE SCALE GENOMIC DNA]</scope>
    <source>
        <strain evidence="28 29">Bolton</strain>
    </source>
</reference>
<dbReference type="InterPro" id="IPR002223">
    <property type="entry name" value="Kunitz_BPTI"/>
</dbReference>
<comment type="caution">
    <text evidence="28">The sequence shown here is derived from an EMBL/GenBank/DDBJ whole genome shotgun (WGS) entry which is preliminary data.</text>
</comment>
<keyword evidence="14" id="KW-0722">Serine protease inhibitor</keyword>
<evidence type="ECO:0000256" key="1">
    <source>
        <dbReference type="ARBA" id="ARBA00004302"/>
    </source>
</evidence>
<evidence type="ECO:0000256" key="9">
    <source>
        <dbReference type="ARBA" id="ARBA00022690"/>
    </source>
</evidence>
<evidence type="ECO:0000259" key="26">
    <source>
        <dbReference type="PROSITE" id="PS50234"/>
    </source>
</evidence>
<dbReference type="PROSITE" id="PS50234">
    <property type="entry name" value="VWFA"/>
    <property type="match status" value="2"/>
</dbReference>
<evidence type="ECO:0000256" key="17">
    <source>
        <dbReference type="ARBA" id="ARBA00023136"/>
    </source>
</evidence>
<dbReference type="PANTHER" id="PTHR21351:SF0">
    <property type="entry name" value="BARDET-BIEDL SYNDROME 5 PROTEIN"/>
    <property type="match status" value="1"/>
</dbReference>
<keyword evidence="7" id="KW-0964">Secreted</keyword>
<dbReference type="SUPFAM" id="SSF53300">
    <property type="entry name" value="vWA-like"/>
    <property type="match status" value="2"/>
</dbReference>
<dbReference type="FunFam" id="4.10.410.10:FF:000020">
    <property type="entry name" value="Collagen, type VI, alpha 3"/>
    <property type="match status" value="1"/>
</dbReference>
<feature type="domain" description="BPTI/Kunitz inhibitor" evidence="27">
    <location>
        <begin position="1251"/>
        <end position="1296"/>
    </location>
</feature>
<dbReference type="InterPro" id="IPR036880">
    <property type="entry name" value="Kunitz_BPTI_sf"/>
</dbReference>
<dbReference type="InterPro" id="IPR036465">
    <property type="entry name" value="vWFA_dom_sf"/>
</dbReference>
<dbReference type="GO" id="GO:0060271">
    <property type="term" value="P:cilium assembly"/>
    <property type="evidence" value="ECO:0007669"/>
    <property type="project" value="TreeGrafter"/>
</dbReference>
<dbReference type="Pfam" id="PF00014">
    <property type="entry name" value="Kunitz_BPTI"/>
    <property type="match status" value="1"/>
</dbReference>
<evidence type="ECO:0000256" key="16">
    <source>
        <dbReference type="ARBA" id="ARBA00023119"/>
    </source>
</evidence>
<keyword evidence="19" id="KW-0206">Cytoskeleton</keyword>
<evidence type="ECO:0000256" key="12">
    <source>
        <dbReference type="ARBA" id="ARBA00022869"/>
    </source>
</evidence>
<keyword evidence="12" id="KW-0084">Basement membrane</keyword>
<dbReference type="InterPro" id="IPR002035">
    <property type="entry name" value="VWF_A"/>
</dbReference>
<feature type="compositionally biased region" description="Low complexity" evidence="25">
    <location>
        <begin position="1210"/>
        <end position="1229"/>
    </location>
</feature>
<dbReference type="InterPro" id="IPR008160">
    <property type="entry name" value="Collagen"/>
</dbReference>
<dbReference type="Pfam" id="PF07289">
    <property type="entry name" value="BBL5"/>
    <property type="match status" value="1"/>
</dbReference>
<evidence type="ECO:0000256" key="11">
    <source>
        <dbReference type="ARBA" id="ARBA00022737"/>
    </source>
</evidence>
<dbReference type="STRING" id="623744.A0A553QSN5"/>
<feature type="compositionally biased region" description="Basic and acidic residues" evidence="25">
    <location>
        <begin position="854"/>
        <end position="872"/>
    </location>
</feature>
<comment type="function">
    <text evidence="22">May act as a cell-binding protein.</text>
</comment>
<dbReference type="FunFam" id="2.30.29.30:FF:000232">
    <property type="entry name" value="Bardet-Biedl syndrome 5 isoform 1"/>
    <property type="match status" value="1"/>
</dbReference>
<sequence>MRTEKPLSPKAWIGHANTCISSQVSTGVRTLPGLRMNRMEELLLLEPPPLKRRELGCDNGRCCLGKLSTSVHSNTIPLHSTDCRAAHLGYLLAARTSAAKGAAIMAHTLSWSLLCLGCLSVFAQDFYEERTGPTRVKTRGPAAANLQKHNGQAILDEDCSLELAFLLDSSETAKDNHQQEKKFTMDVIEGLQSIRLETGRKLSWRAALLQYSSHVIIEQTLKQWRGSENFKSSIAPMAYIGHGTYTTYAITNMTKIFLEESSPGTIKIALLLSDGFFHPRNPDIFSAMADAKNQGVKVFTIGMTRTANEQANAANLRLLASTPASRFLYNLQDTNVMEKIITEIAQLANDGCPLATKCSCEKGERGPSGPAGKKGRPGEDGVPGAKGQKGDSGLSGLPGRDGTEGKPGYKGEQGERGECGTPGIKGDRGPEGPVGTQGSRGLQGLPGPQGDVGPEGIQGKQGERGPAGPPGIQGEIGIGLPGPKGDMGFQGRSGPPGPPGIGEPGLPGPQGPQGVQGEKGPQGEGFPGPKGDRGLDGPKGPRGQPGLGIKGDKGELGPPGLPGPVGLTGVGIQGEKGVEGPRGPPGGRGPPGEGFPGSKGEQGLPGEMGAPGERGQGEPGAKGEPGSSGLAGVPGLPGEDGAPGQKGEPGAAGLRGPEGSQGIGTQGEKGDQGQRGVRGLPGPPGISGPSGAKGEPGTTGRLGMPGLPGRALAGPKGDVGPVGPPGPIGETGYGLPGPKGDRGNPGPPGPLGPKGDGFPGPVGLPGLPGPSGEPGPEGVGVPGPKGDVGFRGLPGLPGPPGEGLQGKPGNMGRQGPPGPHGPPGEGIQGPKGDQGAPGVTGPRGPSGEGLPGTKGDRGLQGERGFKGTKGDMGDAGTPGLAGRPGIKGEQGLTREDIIKLIKEICGCGIKCKERPMELVFVIDSSESVGPENFEIIKDFVTALVDRVTVGRNATRIGLVLYSLDVHLEFNLARYMTKQDVKKAIRNMPYMGEGTYTGTAIRKATQEAFFSARNGVRKVAIVITDGQADKREPVKLDIAVREAQVANIEMYALGIVNSSDPTQAEFLRELNLIASDPDSEHMFLIDDYNTLPALESKLVSQFCEDENGALYFNRITNGVNGNNGYGYNNNHEDISYGNTVYGNRFQESIDRLQSHTRGRGQSIPLPINPGPLKTQVVNDYDGEDLDLKTKTQSGGATVIVNKTVQPLQPGTSSSTSSSASVSSESTQTTSVNVNPKPRPVVIKESAPLDPVCLLSLSQGSCRDYIIRWYYDKQANACAQFWYGGCDGNENRFQTEEEQMKTRPGEVLIDCLDSVEDTKGNNGDRAVGYNCVINITTRTANSKLRGQTEALYILTKSNNTRFEFIFTNVVPGSPRLFTSVIAVHRAYETSKMYRDLKLRGALIQNKQLRLLPQEQVYDRINGVWNLSSDQGNLGTFFISNVRIVWHANMNESFNVSIPYLQIRSIRIRDSKFGLALVIESSQQTGGYVLGFKIDPMDKLQDAVKEINSLHKVYSANPIFGVEFEMEEKPLEELTVEQPPDDVEIEPDEHTDAFTAYFADGNKQHDREPVFSEELGLAIEKLKDGFTLQGLWEVMG</sequence>
<comment type="similarity">
    <text evidence="4">Belongs to the BBS5 family.</text>
</comment>
<dbReference type="Pfam" id="PF00092">
    <property type="entry name" value="VWA"/>
    <property type="match status" value="2"/>
</dbReference>
<organism evidence="28 29">
    <name type="scientific">Danionella cerebrum</name>
    <dbReference type="NCBI Taxonomy" id="2873325"/>
    <lineage>
        <taxon>Eukaryota</taxon>
        <taxon>Metazoa</taxon>
        <taxon>Chordata</taxon>
        <taxon>Craniata</taxon>
        <taxon>Vertebrata</taxon>
        <taxon>Euteleostomi</taxon>
        <taxon>Actinopterygii</taxon>
        <taxon>Neopterygii</taxon>
        <taxon>Teleostei</taxon>
        <taxon>Ostariophysi</taxon>
        <taxon>Cypriniformes</taxon>
        <taxon>Danionidae</taxon>
        <taxon>Danioninae</taxon>
        <taxon>Danionella</taxon>
    </lineage>
</organism>
<gene>
    <name evidence="28" type="ORF">DNTS_024874</name>
</gene>
<evidence type="ECO:0000256" key="14">
    <source>
        <dbReference type="ARBA" id="ARBA00022900"/>
    </source>
</evidence>
<keyword evidence="16" id="KW-0176">Collagen</keyword>
<dbReference type="PROSITE" id="PS50279">
    <property type="entry name" value="BPTI_KUNITZ_2"/>
    <property type="match status" value="1"/>
</dbReference>
<keyword evidence="10" id="KW-0732">Signal</keyword>
<evidence type="ECO:0000256" key="21">
    <source>
        <dbReference type="ARBA" id="ARBA00047191"/>
    </source>
</evidence>
<keyword evidence="13" id="KW-0130">Cell adhesion</keyword>
<evidence type="ECO:0000259" key="27">
    <source>
        <dbReference type="PROSITE" id="PS50279"/>
    </source>
</evidence>
<dbReference type="GO" id="GO:0032266">
    <property type="term" value="F:phosphatidylinositol-3-phosphate binding"/>
    <property type="evidence" value="ECO:0007669"/>
    <property type="project" value="TreeGrafter"/>
</dbReference>
<keyword evidence="9" id="KW-0646">Protease inhibitor</keyword>
<evidence type="ECO:0000256" key="4">
    <source>
        <dbReference type="ARBA" id="ARBA00005822"/>
    </source>
</evidence>
<dbReference type="GO" id="GO:0036064">
    <property type="term" value="C:ciliary basal body"/>
    <property type="evidence" value="ECO:0007669"/>
    <property type="project" value="TreeGrafter"/>
</dbReference>
<evidence type="ECO:0000256" key="10">
    <source>
        <dbReference type="ARBA" id="ARBA00022729"/>
    </source>
</evidence>
<dbReference type="GO" id="GO:0034451">
    <property type="term" value="C:centriolar satellite"/>
    <property type="evidence" value="ECO:0007669"/>
    <property type="project" value="UniProtKB-SubCell"/>
</dbReference>
<evidence type="ECO:0000256" key="7">
    <source>
        <dbReference type="ARBA" id="ARBA00022525"/>
    </source>
</evidence>
<dbReference type="Gene3D" id="4.10.410.10">
    <property type="entry name" value="Pancreatic trypsin inhibitor Kunitz domain"/>
    <property type="match status" value="1"/>
</dbReference>
<evidence type="ECO:0000256" key="23">
    <source>
        <dbReference type="ARBA" id="ARBA00061466"/>
    </source>
</evidence>
<evidence type="ECO:0000313" key="28">
    <source>
        <dbReference type="EMBL" id="TRY92806.1"/>
    </source>
</evidence>
<name>A0A553QSN5_9TELE</name>
<feature type="domain" description="VWFA" evidence="26">
    <location>
        <begin position="162"/>
        <end position="344"/>
    </location>
</feature>
<evidence type="ECO:0000256" key="15">
    <source>
        <dbReference type="ARBA" id="ARBA00023069"/>
    </source>
</evidence>
<dbReference type="FunFam" id="3.40.50.410:FF:000051">
    <property type="entry name" value="Collagen type XXVIII alpha 1 chain"/>
    <property type="match status" value="1"/>
</dbReference>
<dbReference type="SMART" id="SM00683">
    <property type="entry name" value="DM16"/>
    <property type="match status" value="2"/>
</dbReference>
<feature type="region of interest" description="Disordered" evidence="25">
    <location>
        <begin position="359"/>
        <end position="888"/>
    </location>
</feature>
<keyword evidence="15" id="KW-0969">Cilium</keyword>
<evidence type="ECO:0000256" key="6">
    <source>
        <dbReference type="ARBA" id="ARBA00022490"/>
    </source>
</evidence>
<dbReference type="GO" id="GO:0005604">
    <property type="term" value="C:basement membrane"/>
    <property type="evidence" value="ECO:0007669"/>
    <property type="project" value="UniProtKB-SubCell"/>
</dbReference>
<evidence type="ECO:0000256" key="22">
    <source>
        <dbReference type="ARBA" id="ARBA00058139"/>
    </source>
</evidence>
<feature type="region of interest" description="Disordered" evidence="25">
    <location>
        <begin position="1199"/>
        <end position="1237"/>
    </location>
</feature>
<evidence type="ECO:0000256" key="20">
    <source>
        <dbReference type="ARBA" id="ARBA00023273"/>
    </source>
</evidence>
<evidence type="ECO:0000256" key="24">
    <source>
        <dbReference type="ARBA" id="ARBA00070674"/>
    </source>
</evidence>
<dbReference type="GO" id="GO:0034464">
    <property type="term" value="C:BBSome"/>
    <property type="evidence" value="ECO:0007669"/>
    <property type="project" value="InterPro"/>
</dbReference>
<dbReference type="PRINTS" id="PR00453">
    <property type="entry name" value="VWFADOMAIN"/>
</dbReference>
<evidence type="ECO:0000256" key="2">
    <source>
        <dbReference type="ARBA" id="ARBA00004309"/>
    </source>
</evidence>
<proteinExistence type="inferred from homology"/>